<dbReference type="STRING" id="4540.A0A3L6RYI5"/>
<dbReference type="GO" id="GO:0061630">
    <property type="term" value="F:ubiquitin protein ligase activity"/>
    <property type="evidence" value="ECO:0007669"/>
    <property type="project" value="UniProtKB-EC"/>
</dbReference>
<dbReference type="InterPro" id="IPR011009">
    <property type="entry name" value="Kinase-like_dom_sf"/>
</dbReference>
<feature type="region of interest" description="Disordered" evidence="4">
    <location>
        <begin position="1"/>
        <end position="56"/>
    </location>
</feature>
<evidence type="ECO:0000256" key="3">
    <source>
        <dbReference type="ARBA" id="ARBA00022786"/>
    </source>
</evidence>
<gene>
    <name evidence="5" type="ORF">C2845_PM09G25080</name>
</gene>
<sequence length="460" mass="50031">MFLRAPAASETAHASIRSTRTWSSSSSSSAGRGASSLSGISNGSEQQEDSAGGSNEEPLPLVVGVAVGKEVKQCKANLMWVLSNLDALIAGDKQTKRKATVVLLHLHESEVSAFRQAEMQAMNRAMAKYRAICAKVKAHAVCKVETAVAGDGDVAQGILRLVAQNGIRRLVVGAAADKRYSSKMTAPSSRTAASVQQHAHPLCAIWFLCKGNLICTRPAAAESQAQHAPAAAATYTTRPGSLRRNDGEEPPPPPPPSVVHRLWVDNQQQERSRWSLRWRPRWLRHLEDKSRPAFIDLSYDDLLEATRNLDEALRLGQPGGYGAVYRAVVLRRGDKDKLEVAVKADATVVLMRCTVAYMDPEFLASRELRPSSDAYAFGVLLLRLLTGLPAMGLARQVQAALAEGRVTEILDASAGDWPYTLEQAEQLAHLAVRCCEMTSNNRPDLTGEMVDQTLECFQLQ</sequence>
<comment type="catalytic activity">
    <reaction evidence="1">
        <text>S-ubiquitinyl-[E2 ubiquitin-conjugating enzyme]-L-cysteine + [acceptor protein]-L-lysine = [E2 ubiquitin-conjugating enzyme]-L-cysteine + N(6)-ubiquitinyl-[acceptor protein]-L-lysine.</text>
        <dbReference type="EC" id="2.3.2.27"/>
    </reaction>
</comment>
<dbReference type="InterPro" id="IPR051348">
    <property type="entry name" value="U-box_ubiquitin_ligases"/>
</dbReference>
<keyword evidence="6" id="KW-1185">Reference proteome</keyword>
<feature type="region of interest" description="Disordered" evidence="4">
    <location>
        <begin position="226"/>
        <end position="258"/>
    </location>
</feature>
<evidence type="ECO:0000256" key="2">
    <source>
        <dbReference type="ARBA" id="ARBA00012483"/>
    </source>
</evidence>
<dbReference type="Proteomes" id="UP000275267">
    <property type="component" value="Unassembled WGS sequence"/>
</dbReference>
<protein>
    <recommendedName>
        <fullName evidence="2">RING-type E3 ubiquitin transferase</fullName>
        <ecNumber evidence="2">2.3.2.27</ecNumber>
    </recommendedName>
</protein>
<comment type="caution">
    <text evidence="5">The sequence shown here is derived from an EMBL/GenBank/DDBJ whole genome shotgun (WGS) entry which is preliminary data.</text>
</comment>
<dbReference type="PANTHER" id="PTHR45647">
    <property type="entry name" value="OS02G0152300 PROTEIN"/>
    <property type="match status" value="1"/>
</dbReference>
<dbReference type="InterPro" id="IPR014729">
    <property type="entry name" value="Rossmann-like_a/b/a_fold"/>
</dbReference>
<keyword evidence="3" id="KW-0833">Ubl conjugation pathway</keyword>
<dbReference type="AlphaFoldDB" id="A0A3L6RYI5"/>
<dbReference type="EC" id="2.3.2.27" evidence="2"/>
<proteinExistence type="predicted"/>
<dbReference type="PANTHER" id="PTHR45647:SF153">
    <property type="entry name" value="PROTEIN KINASE DOMAIN-CONTAINING PROTEIN"/>
    <property type="match status" value="1"/>
</dbReference>
<dbReference type="SUPFAM" id="SSF56112">
    <property type="entry name" value="Protein kinase-like (PK-like)"/>
    <property type="match status" value="1"/>
</dbReference>
<name>A0A3L6RYI5_PANMI</name>
<evidence type="ECO:0000256" key="4">
    <source>
        <dbReference type="SAM" id="MobiDB-lite"/>
    </source>
</evidence>
<accession>A0A3L6RYI5</accession>
<evidence type="ECO:0000313" key="5">
    <source>
        <dbReference type="EMBL" id="RLN11222.1"/>
    </source>
</evidence>
<dbReference type="EMBL" id="PQIB02000006">
    <property type="protein sequence ID" value="RLN11222.1"/>
    <property type="molecule type" value="Genomic_DNA"/>
</dbReference>
<feature type="compositionally biased region" description="Low complexity" evidence="4">
    <location>
        <begin position="14"/>
        <end position="41"/>
    </location>
</feature>
<organism evidence="5 6">
    <name type="scientific">Panicum miliaceum</name>
    <name type="common">Proso millet</name>
    <name type="synonym">Broomcorn millet</name>
    <dbReference type="NCBI Taxonomy" id="4540"/>
    <lineage>
        <taxon>Eukaryota</taxon>
        <taxon>Viridiplantae</taxon>
        <taxon>Streptophyta</taxon>
        <taxon>Embryophyta</taxon>
        <taxon>Tracheophyta</taxon>
        <taxon>Spermatophyta</taxon>
        <taxon>Magnoliopsida</taxon>
        <taxon>Liliopsida</taxon>
        <taxon>Poales</taxon>
        <taxon>Poaceae</taxon>
        <taxon>PACMAD clade</taxon>
        <taxon>Panicoideae</taxon>
        <taxon>Panicodae</taxon>
        <taxon>Paniceae</taxon>
        <taxon>Panicinae</taxon>
        <taxon>Panicum</taxon>
        <taxon>Panicum sect. Panicum</taxon>
    </lineage>
</organism>
<evidence type="ECO:0000313" key="6">
    <source>
        <dbReference type="Proteomes" id="UP000275267"/>
    </source>
</evidence>
<dbReference type="OrthoDB" id="689308at2759"/>
<evidence type="ECO:0000256" key="1">
    <source>
        <dbReference type="ARBA" id="ARBA00000900"/>
    </source>
</evidence>
<reference evidence="6" key="1">
    <citation type="journal article" date="2019" name="Nat. Commun.">
        <title>The genome of broomcorn millet.</title>
        <authorList>
            <person name="Zou C."/>
            <person name="Miki D."/>
            <person name="Li D."/>
            <person name="Tang Q."/>
            <person name="Xiao L."/>
            <person name="Rajput S."/>
            <person name="Deng P."/>
            <person name="Jia W."/>
            <person name="Huang R."/>
            <person name="Zhang M."/>
            <person name="Sun Y."/>
            <person name="Hu J."/>
            <person name="Fu X."/>
            <person name="Schnable P.S."/>
            <person name="Li F."/>
            <person name="Zhang H."/>
            <person name="Feng B."/>
            <person name="Zhu X."/>
            <person name="Liu R."/>
            <person name="Schnable J.C."/>
            <person name="Zhu J.-K."/>
            <person name="Zhang H."/>
        </authorList>
    </citation>
    <scope>NUCLEOTIDE SEQUENCE [LARGE SCALE GENOMIC DNA]</scope>
</reference>
<dbReference type="Gene3D" id="3.40.50.620">
    <property type="entry name" value="HUPs"/>
    <property type="match status" value="1"/>
</dbReference>
<dbReference type="CDD" id="cd01989">
    <property type="entry name" value="USP_STK_Ubox_N"/>
    <property type="match status" value="1"/>
</dbReference>
<dbReference type="Gene3D" id="1.10.510.10">
    <property type="entry name" value="Transferase(Phosphotransferase) domain 1"/>
    <property type="match status" value="1"/>
</dbReference>